<dbReference type="CDD" id="cd10917">
    <property type="entry name" value="CE4_NodB_like_6s_7s"/>
    <property type="match status" value="1"/>
</dbReference>
<dbReference type="Gene3D" id="3.20.20.370">
    <property type="entry name" value="Glycoside hydrolase/deacetylase"/>
    <property type="match status" value="1"/>
</dbReference>
<dbReference type="EMBL" id="JAESWC010000018">
    <property type="protein sequence ID" value="MBL4938192.1"/>
    <property type="molecule type" value="Genomic_DNA"/>
</dbReference>
<proteinExistence type="predicted"/>
<name>A0ABS1TFQ1_9CLOT</name>
<keyword evidence="3" id="KW-1185">Reference proteome</keyword>
<dbReference type="InterPro" id="IPR050248">
    <property type="entry name" value="Polysacc_deacetylase_ArnD"/>
</dbReference>
<dbReference type="InterPro" id="IPR011330">
    <property type="entry name" value="Glyco_hydro/deAcase_b/a-brl"/>
</dbReference>
<dbReference type="PROSITE" id="PS51677">
    <property type="entry name" value="NODB"/>
    <property type="match status" value="1"/>
</dbReference>
<accession>A0ABS1TFQ1</accession>
<organism evidence="2 3">
    <name type="scientific">Clostridium rhizosphaerae</name>
    <dbReference type="NCBI Taxonomy" id="2803861"/>
    <lineage>
        <taxon>Bacteria</taxon>
        <taxon>Bacillati</taxon>
        <taxon>Bacillota</taxon>
        <taxon>Clostridia</taxon>
        <taxon>Eubacteriales</taxon>
        <taxon>Clostridiaceae</taxon>
        <taxon>Clostridium</taxon>
    </lineage>
</organism>
<evidence type="ECO:0000313" key="2">
    <source>
        <dbReference type="EMBL" id="MBL4938192.1"/>
    </source>
</evidence>
<evidence type="ECO:0000259" key="1">
    <source>
        <dbReference type="PROSITE" id="PS51677"/>
    </source>
</evidence>
<sequence length="255" mass="29131">MKNWYKKNSITRKAVLAFGLLFISAIASIGVNYKSLGVFRLVHKSLPIYSVDTKEKNAAITFDVSWGEDNTIKLLDILDKYNIKCTFFLVGGWIDGNEATVKEIVKRGHELGNHTNKHPNMSTISKEKLIQEIMTCDSKIISLTGQGTKLFRFPEGSYNDMVVKTVEQSGRYAIQWDVDSIDWKENGPEIEYNRVIKNTKPGSILLFHNNAKYTTETLPRIIEKLKKDGYNFVKVSDLIYKDNYYIDASGKQIKK</sequence>
<protein>
    <submittedName>
        <fullName evidence="2">Polysaccharide deacetylase family sporulation protein PdaB</fullName>
    </submittedName>
</protein>
<reference evidence="2 3" key="1">
    <citation type="submission" date="2021-01" db="EMBL/GenBank/DDBJ databases">
        <title>Genome public.</title>
        <authorList>
            <person name="Liu C."/>
            <person name="Sun Q."/>
        </authorList>
    </citation>
    <scope>NUCLEOTIDE SEQUENCE [LARGE SCALE GENOMIC DNA]</scope>
    <source>
        <strain evidence="2 3">YIM B02515</strain>
    </source>
</reference>
<comment type="caution">
    <text evidence="2">The sequence shown here is derived from an EMBL/GenBank/DDBJ whole genome shotgun (WGS) entry which is preliminary data.</text>
</comment>
<dbReference type="InterPro" id="IPR014132">
    <property type="entry name" value="PdaB-like"/>
</dbReference>
<dbReference type="InterPro" id="IPR002509">
    <property type="entry name" value="NODB_dom"/>
</dbReference>
<dbReference type="Proteomes" id="UP000632377">
    <property type="component" value="Unassembled WGS sequence"/>
</dbReference>
<dbReference type="PANTHER" id="PTHR10587:SF128">
    <property type="entry name" value="POLYSACCHARIDE DEACETYLASE PDAB-RELATED"/>
    <property type="match status" value="1"/>
</dbReference>
<feature type="domain" description="NodB homology" evidence="1">
    <location>
        <begin position="56"/>
        <end position="233"/>
    </location>
</feature>
<dbReference type="RefSeq" id="WP_202750916.1">
    <property type="nucleotide sequence ID" value="NZ_JAESWC010000018.1"/>
</dbReference>
<dbReference type="Pfam" id="PF01522">
    <property type="entry name" value="Polysacc_deac_1"/>
    <property type="match status" value="1"/>
</dbReference>
<dbReference type="PANTHER" id="PTHR10587">
    <property type="entry name" value="GLYCOSYL TRANSFERASE-RELATED"/>
    <property type="match status" value="1"/>
</dbReference>
<dbReference type="SUPFAM" id="SSF88713">
    <property type="entry name" value="Glycoside hydrolase/deacetylase"/>
    <property type="match status" value="1"/>
</dbReference>
<dbReference type="NCBIfam" id="TIGR02764">
    <property type="entry name" value="spore_ybaN_pdaB"/>
    <property type="match status" value="1"/>
</dbReference>
<gene>
    <name evidence="2" type="primary">pdaB</name>
    <name evidence="2" type="ORF">JK636_21000</name>
</gene>
<evidence type="ECO:0000313" key="3">
    <source>
        <dbReference type="Proteomes" id="UP000632377"/>
    </source>
</evidence>